<evidence type="ECO:0000313" key="6">
    <source>
        <dbReference type="EMBL" id="MCZ2720401.1"/>
    </source>
</evidence>
<keyword evidence="4" id="KW-0812">Transmembrane</keyword>
<name>A0ABT4JQF8_9GAMM</name>
<dbReference type="CDD" id="cd06225">
    <property type="entry name" value="HAMP"/>
    <property type="match status" value="1"/>
</dbReference>
<dbReference type="Gene3D" id="6.10.340.10">
    <property type="match status" value="1"/>
</dbReference>
<dbReference type="RefSeq" id="WP_269122262.1">
    <property type="nucleotide sequence ID" value="NZ_JAPUBN010000006.1"/>
</dbReference>
<dbReference type="Proteomes" id="UP001149719">
    <property type="component" value="Unassembled WGS sequence"/>
</dbReference>
<dbReference type="PANTHER" id="PTHR34220">
    <property type="entry name" value="SENSOR HISTIDINE KINASE YPDA"/>
    <property type="match status" value="1"/>
</dbReference>
<evidence type="ECO:0000313" key="7">
    <source>
        <dbReference type="Proteomes" id="UP001149719"/>
    </source>
</evidence>
<keyword evidence="2" id="KW-0597">Phosphoprotein</keyword>
<dbReference type="PANTHER" id="PTHR34220:SF7">
    <property type="entry name" value="SENSOR HISTIDINE KINASE YPDA"/>
    <property type="match status" value="1"/>
</dbReference>
<feature type="domain" description="HAMP" evidence="5">
    <location>
        <begin position="321"/>
        <end position="373"/>
    </location>
</feature>
<protein>
    <submittedName>
        <fullName evidence="6">Sensor histidine kinase</fullName>
    </submittedName>
</protein>
<dbReference type="Pfam" id="PF00672">
    <property type="entry name" value="HAMP"/>
    <property type="match status" value="1"/>
</dbReference>
<dbReference type="SMART" id="SM00304">
    <property type="entry name" value="HAMP"/>
    <property type="match status" value="1"/>
</dbReference>
<dbReference type="PROSITE" id="PS50885">
    <property type="entry name" value="HAMP"/>
    <property type="match status" value="1"/>
</dbReference>
<gene>
    <name evidence="6" type="ORF">O1D97_01760</name>
</gene>
<keyword evidence="4" id="KW-0472">Membrane</keyword>
<evidence type="ECO:0000256" key="4">
    <source>
        <dbReference type="SAM" id="Phobius"/>
    </source>
</evidence>
<dbReference type="InterPro" id="IPR036890">
    <property type="entry name" value="HATPase_C_sf"/>
</dbReference>
<reference evidence="6" key="1">
    <citation type="submission" date="2022-12" db="EMBL/GenBank/DDBJ databases">
        <title>Marinomonas 15G1-11 sp. nov, isolated from marine algae.</title>
        <authorList>
            <person name="Butt M."/>
            <person name="Choi D.G."/>
            <person name="Kim J.M."/>
            <person name="Lee J.K."/>
            <person name="Baek J.H."/>
            <person name="Jeon C.O."/>
        </authorList>
    </citation>
    <scope>NUCLEOTIDE SEQUENCE</scope>
    <source>
        <strain evidence="6">15G1-11</strain>
    </source>
</reference>
<feature type="transmembrane region" description="Helical" evidence="4">
    <location>
        <begin position="12"/>
        <end position="34"/>
    </location>
</feature>
<comment type="caution">
    <text evidence="6">The sequence shown here is derived from an EMBL/GenBank/DDBJ whole genome shotgun (WGS) entry which is preliminary data.</text>
</comment>
<evidence type="ECO:0000256" key="1">
    <source>
        <dbReference type="ARBA" id="ARBA00004370"/>
    </source>
</evidence>
<dbReference type="GO" id="GO:0016301">
    <property type="term" value="F:kinase activity"/>
    <property type="evidence" value="ECO:0007669"/>
    <property type="project" value="UniProtKB-KW"/>
</dbReference>
<evidence type="ECO:0000259" key="5">
    <source>
        <dbReference type="PROSITE" id="PS50885"/>
    </source>
</evidence>
<keyword evidence="3" id="KW-0808">Transferase</keyword>
<evidence type="ECO:0000256" key="3">
    <source>
        <dbReference type="ARBA" id="ARBA00022679"/>
    </source>
</evidence>
<dbReference type="Pfam" id="PF06580">
    <property type="entry name" value="His_kinase"/>
    <property type="match status" value="1"/>
</dbReference>
<dbReference type="SUPFAM" id="SSF158472">
    <property type="entry name" value="HAMP domain-like"/>
    <property type="match status" value="1"/>
</dbReference>
<accession>A0ABT4JQF8</accession>
<dbReference type="EMBL" id="JAPUBN010000006">
    <property type="protein sequence ID" value="MCZ2720401.1"/>
    <property type="molecule type" value="Genomic_DNA"/>
</dbReference>
<proteinExistence type="predicted"/>
<sequence>MIINFLKFKNSLIGKAIILFFSLVAIPALVTGLIGKKYILDIVQENASKSYEYSLDNLQAQLSHELFETKMNAYYVYLDLDLKKAIKNFIDSPFESINAQKNVHLKLENYRISSQFSNVNAIKIYGFNGLKMTFGDPIFSDAISDEWVLNNPLYDYALKNPDEFVWSSIDRSSSKGNIPNSISLFRVIKDRSYHEDIGMLYINLDLKLFSTVLSSYNNRGNGKIYVLDLDSNTLSGEVIPSYILDKLIKHYNKKTKFSLIKLKEKNINIYIKNIPDYNWLVVGVLDLETVTDKSYQLFDYFSWGFIIFLVMTSFIWLSAVTNLLAPIKELQKATRRIRNGDLTAQVSHNGKDELAELTQDFNFMVCKIDNLVKSQVAQKEREKDAEYRALQAQINPHFLYNTLNSIRWMAIIQKASNIKSVIEALARLLRNSTYKMDPIITVAEEFSVLKDYVAIELVAYNNKFNVIYKIDDDAKKYKCLKFILQPLVENAIFHGVLPKDQFGEIIVEAKKVDQSILLSVFDNGIGYDTSAKSFKEENHHFNSIGLDTLKERLKAYHPTGSGIIIESIPNQYTLVTIELPLMEEI</sequence>
<comment type="subcellular location">
    <subcellularLocation>
        <location evidence="1">Membrane</location>
    </subcellularLocation>
</comment>
<dbReference type="Gene3D" id="3.30.565.10">
    <property type="entry name" value="Histidine kinase-like ATPase, C-terminal domain"/>
    <property type="match status" value="1"/>
</dbReference>
<evidence type="ECO:0000256" key="2">
    <source>
        <dbReference type="ARBA" id="ARBA00022553"/>
    </source>
</evidence>
<dbReference type="InterPro" id="IPR050640">
    <property type="entry name" value="Bact_2-comp_sensor_kinase"/>
</dbReference>
<keyword evidence="4" id="KW-1133">Transmembrane helix</keyword>
<organism evidence="6 7">
    <name type="scientific">Marinomonas phaeophyticola</name>
    <dbReference type="NCBI Taxonomy" id="3004091"/>
    <lineage>
        <taxon>Bacteria</taxon>
        <taxon>Pseudomonadati</taxon>
        <taxon>Pseudomonadota</taxon>
        <taxon>Gammaproteobacteria</taxon>
        <taxon>Oceanospirillales</taxon>
        <taxon>Oceanospirillaceae</taxon>
        <taxon>Marinomonas</taxon>
    </lineage>
</organism>
<dbReference type="InterPro" id="IPR003660">
    <property type="entry name" value="HAMP_dom"/>
</dbReference>
<keyword evidence="7" id="KW-1185">Reference proteome</keyword>
<keyword evidence="6" id="KW-0418">Kinase</keyword>
<dbReference type="SUPFAM" id="SSF55874">
    <property type="entry name" value="ATPase domain of HSP90 chaperone/DNA topoisomerase II/histidine kinase"/>
    <property type="match status" value="1"/>
</dbReference>
<dbReference type="InterPro" id="IPR010559">
    <property type="entry name" value="Sig_transdc_His_kin_internal"/>
</dbReference>
<feature type="transmembrane region" description="Helical" evidence="4">
    <location>
        <begin position="300"/>
        <end position="325"/>
    </location>
</feature>